<keyword evidence="6 8" id="KW-0408">Iron</keyword>
<dbReference type="InterPro" id="IPR036396">
    <property type="entry name" value="Cyt_P450_sf"/>
</dbReference>
<dbReference type="InterPro" id="IPR002401">
    <property type="entry name" value="Cyt_P450_E_grp-I"/>
</dbReference>
<dbReference type="SUPFAM" id="SSF48264">
    <property type="entry name" value="Cytochrome P450"/>
    <property type="match status" value="1"/>
</dbReference>
<dbReference type="PANTHER" id="PTHR24305:SF107">
    <property type="entry name" value="P450, PUTATIVE (EUROFUNG)-RELATED"/>
    <property type="match status" value="1"/>
</dbReference>
<keyword evidence="3 8" id="KW-0349">Heme</keyword>
<evidence type="ECO:0000256" key="6">
    <source>
        <dbReference type="ARBA" id="ARBA00023004"/>
    </source>
</evidence>
<keyword evidence="5" id="KW-0560">Oxidoreductase</keyword>
<comment type="cofactor">
    <cofactor evidence="1 8">
        <name>heme</name>
        <dbReference type="ChEBI" id="CHEBI:30413"/>
    </cofactor>
</comment>
<comment type="caution">
    <text evidence="10">The sequence shown here is derived from an EMBL/GenBank/DDBJ whole genome shotgun (WGS) entry which is preliminary data.</text>
</comment>
<comment type="pathway">
    <text evidence="2">Secondary metabolite biosynthesis.</text>
</comment>
<dbReference type="GO" id="GO:0020037">
    <property type="term" value="F:heme binding"/>
    <property type="evidence" value="ECO:0007669"/>
    <property type="project" value="InterPro"/>
</dbReference>
<dbReference type="EMBL" id="CAOQHR010000005">
    <property type="protein sequence ID" value="CAI6334325.1"/>
    <property type="molecule type" value="Genomic_DNA"/>
</dbReference>
<dbReference type="Pfam" id="PF00067">
    <property type="entry name" value="p450"/>
    <property type="match status" value="1"/>
</dbReference>
<proteinExistence type="predicted"/>
<dbReference type="PRINTS" id="PR00385">
    <property type="entry name" value="P450"/>
</dbReference>
<dbReference type="GO" id="GO:0005506">
    <property type="term" value="F:iron ion binding"/>
    <property type="evidence" value="ECO:0007669"/>
    <property type="project" value="InterPro"/>
</dbReference>
<evidence type="ECO:0008006" key="12">
    <source>
        <dbReference type="Google" id="ProtNLM"/>
    </source>
</evidence>
<dbReference type="PRINTS" id="PR00463">
    <property type="entry name" value="EP450I"/>
</dbReference>
<keyword evidence="4 8" id="KW-0479">Metal-binding</keyword>
<feature type="transmembrane region" description="Helical" evidence="9">
    <location>
        <begin position="6"/>
        <end position="26"/>
    </location>
</feature>
<evidence type="ECO:0000256" key="8">
    <source>
        <dbReference type="PIRSR" id="PIRSR602401-1"/>
    </source>
</evidence>
<gene>
    <name evidence="10" type="ORF">PDIGIT_LOCUS7382</name>
</gene>
<protein>
    <recommendedName>
        <fullName evidence="12">Cytochrome P450</fullName>
    </recommendedName>
</protein>
<dbReference type="InterPro" id="IPR001128">
    <property type="entry name" value="Cyt_P450"/>
</dbReference>
<sequence>MGLLKSFVTVGTPFASMLIYVFYIGYQKRSRIYRLSQQGVAMPDGWSWWFGHLLVLDQKLEKLPHDANVHIAMEDMIKDYEDTGYFLMDYWPVFEPVLMAFSPEISAQVSSKQDLLKPPSQEESFKPMVGGPSLITMIGTPWKFWRSLFSSGFSPSHMLSLVPGLVDTMDVFCERLLDNVDGDIFYLDDMAMPCRASTCPLSEYYSRLAFLLESSNPSEPAKASNPMVPWAFHGYFHQKELQKRFNEMKEERATNSSYQRKTAKSVIALAIEEHISQKHKDSEETFEDLDLDAQFADIAANQIRMFLFAGNDTTATTFVYTFHLLSQNPSSLDKLRKEHDGVFKSELDAGDQLRKEPALIIQCRYTLAVIKETLRLFPPASAIRDGTAGISVVDGKGNLVPTENLNVTAVHHYVHVHPRFWPRARDFIPERWLVEPRHELYPTSPTTSYRPFEHGPRNCIAQTLVNNELRVAVIMTARKFDIKPAYDEWDSRRSEREGTWTRTMRTLCLKGEEPKTVLGERAYQTARSGAHPADRYPCRVSLANP</sequence>
<evidence type="ECO:0000256" key="5">
    <source>
        <dbReference type="ARBA" id="ARBA00023002"/>
    </source>
</evidence>
<feature type="binding site" description="axial binding residue" evidence="8">
    <location>
        <position position="459"/>
    </location>
    <ligand>
        <name>heme</name>
        <dbReference type="ChEBI" id="CHEBI:30413"/>
    </ligand>
    <ligandPart>
        <name>Fe</name>
        <dbReference type="ChEBI" id="CHEBI:18248"/>
    </ligandPart>
</feature>
<keyword evidence="9" id="KW-0472">Membrane</keyword>
<organism evidence="10 11">
    <name type="scientific">Periconia digitata</name>
    <dbReference type="NCBI Taxonomy" id="1303443"/>
    <lineage>
        <taxon>Eukaryota</taxon>
        <taxon>Fungi</taxon>
        <taxon>Dikarya</taxon>
        <taxon>Ascomycota</taxon>
        <taxon>Pezizomycotina</taxon>
        <taxon>Dothideomycetes</taxon>
        <taxon>Pleosporomycetidae</taxon>
        <taxon>Pleosporales</taxon>
        <taxon>Massarineae</taxon>
        <taxon>Periconiaceae</taxon>
        <taxon>Periconia</taxon>
    </lineage>
</organism>
<dbReference type="Proteomes" id="UP001152607">
    <property type="component" value="Unassembled WGS sequence"/>
</dbReference>
<evidence type="ECO:0000256" key="7">
    <source>
        <dbReference type="ARBA" id="ARBA00023033"/>
    </source>
</evidence>
<evidence type="ECO:0000256" key="1">
    <source>
        <dbReference type="ARBA" id="ARBA00001971"/>
    </source>
</evidence>
<dbReference type="GO" id="GO:0016705">
    <property type="term" value="F:oxidoreductase activity, acting on paired donors, with incorporation or reduction of molecular oxygen"/>
    <property type="evidence" value="ECO:0007669"/>
    <property type="project" value="InterPro"/>
</dbReference>
<evidence type="ECO:0000256" key="2">
    <source>
        <dbReference type="ARBA" id="ARBA00005179"/>
    </source>
</evidence>
<evidence type="ECO:0000313" key="10">
    <source>
        <dbReference type="EMBL" id="CAI6334325.1"/>
    </source>
</evidence>
<keyword evidence="11" id="KW-1185">Reference proteome</keyword>
<dbReference type="Gene3D" id="1.10.630.10">
    <property type="entry name" value="Cytochrome P450"/>
    <property type="match status" value="1"/>
</dbReference>
<dbReference type="PANTHER" id="PTHR24305">
    <property type="entry name" value="CYTOCHROME P450"/>
    <property type="match status" value="1"/>
</dbReference>
<reference evidence="10" key="1">
    <citation type="submission" date="2023-01" db="EMBL/GenBank/DDBJ databases">
        <authorList>
            <person name="Van Ghelder C."/>
            <person name="Rancurel C."/>
        </authorList>
    </citation>
    <scope>NUCLEOTIDE SEQUENCE</scope>
    <source>
        <strain evidence="10">CNCM I-4278</strain>
    </source>
</reference>
<evidence type="ECO:0000256" key="4">
    <source>
        <dbReference type="ARBA" id="ARBA00022723"/>
    </source>
</evidence>
<dbReference type="GO" id="GO:0004497">
    <property type="term" value="F:monooxygenase activity"/>
    <property type="evidence" value="ECO:0007669"/>
    <property type="project" value="UniProtKB-KW"/>
</dbReference>
<dbReference type="AlphaFoldDB" id="A0A9W4XMW1"/>
<keyword evidence="7" id="KW-0503">Monooxygenase</keyword>
<evidence type="ECO:0000256" key="3">
    <source>
        <dbReference type="ARBA" id="ARBA00022617"/>
    </source>
</evidence>
<accession>A0A9W4XMW1</accession>
<keyword evidence="9" id="KW-1133">Transmembrane helix</keyword>
<evidence type="ECO:0000313" key="11">
    <source>
        <dbReference type="Proteomes" id="UP001152607"/>
    </source>
</evidence>
<name>A0A9W4XMW1_9PLEO</name>
<dbReference type="OrthoDB" id="10029320at2759"/>
<dbReference type="InterPro" id="IPR050121">
    <property type="entry name" value="Cytochrome_P450_monoxygenase"/>
</dbReference>
<keyword evidence="9" id="KW-0812">Transmembrane</keyword>
<evidence type="ECO:0000256" key="9">
    <source>
        <dbReference type="SAM" id="Phobius"/>
    </source>
</evidence>